<evidence type="ECO:0000256" key="1">
    <source>
        <dbReference type="ARBA" id="ARBA00004319"/>
    </source>
</evidence>
<dbReference type="FunFam" id="3.30.420.40:FF:000028">
    <property type="entry name" value="heat shock 70 kDa protein-like"/>
    <property type="match status" value="1"/>
</dbReference>
<evidence type="ECO:0000256" key="4">
    <source>
        <dbReference type="ARBA" id="ARBA00022840"/>
    </source>
</evidence>
<dbReference type="Pfam" id="PF00012">
    <property type="entry name" value="HSP70"/>
    <property type="match status" value="4"/>
</dbReference>
<dbReference type="PROSITE" id="PS00297">
    <property type="entry name" value="HSP70_1"/>
    <property type="match status" value="2"/>
</dbReference>
<feature type="coiled-coil region" evidence="5">
    <location>
        <begin position="576"/>
        <end position="603"/>
    </location>
</feature>
<dbReference type="PRINTS" id="PR00301">
    <property type="entry name" value="HEATSHOCK70"/>
</dbReference>
<evidence type="ECO:0000256" key="3">
    <source>
        <dbReference type="ARBA" id="ARBA00022741"/>
    </source>
</evidence>
<evidence type="ECO:0008006" key="9">
    <source>
        <dbReference type="Google" id="ProtNLM"/>
    </source>
</evidence>
<protein>
    <recommendedName>
        <fullName evidence="9">Heat shock protein 70</fullName>
    </recommendedName>
</protein>
<comment type="subcellular location">
    <subcellularLocation>
        <location evidence="1">Endoplasmic reticulum lumen</location>
    </subcellularLocation>
</comment>
<evidence type="ECO:0000256" key="2">
    <source>
        <dbReference type="ARBA" id="ARBA00007381"/>
    </source>
</evidence>
<keyword evidence="8" id="KW-1185">Reference proteome</keyword>
<evidence type="ECO:0000256" key="6">
    <source>
        <dbReference type="SAM" id="MobiDB-lite"/>
    </source>
</evidence>
<accession>A0AAQ3SKW4</accession>
<dbReference type="FunFam" id="2.60.34.10:FF:000012">
    <property type="entry name" value="Heat shock 70 kDa protein"/>
    <property type="match status" value="2"/>
</dbReference>
<dbReference type="Gene3D" id="2.60.34.10">
    <property type="entry name" value="Substrate Binding Domain Of DNAk, Chain A, domain 1"/>
    <property type="match status" value="4"/>
</dbReference>
<organism evidence="7 8">
    <name type="scientific">Paspalum notatum var. saurae</name>
    <dbReference type="NCBI Taxonomy" id="547442"/>
    <lineage>
        <taxon>Eukaryota</taxon>
        <taxon>Viridiplantae</taxon>
        <taxon>Streptophyta</taxon>
        <taxon>Embryophyta</taxon>
        <taxon>Tracheophyta</taxon>
        <taxon>Spermatophyta</taxon>
        <taxon>Magnoliopsida</taxon>
        <taxon>Liliopsida</taxon>
        <taxon>Poales</taxon>
        <taxon>Poaceae</taxon>
        <taxon>PACMAD clade</taxon>
        <taxon>Panicoideae</taxon>
        <taxon>Andropogonodae</taxon>
        <taxon>Paspaleae</taxon>
        <taxon>Paspalinae</taxon>
        <taxon>Paspalum</taxon>
    </lineage>
</organism>
<name>A0AAQ3SKW4_PASNO</name>
<comment type="similarity">
    <text evidence="2">Belongs to the heat shock protein 70 family.</text>
</comment>
<dbReference type="SUPFAM" id="SSF100920">
    <property type="entry name" value="Heat shock protein 70kD (HSP70), peptide-binding domain"/>
    <property type="match status" value="4"/>
</dbReference>
<dbReference type="PROSITE" id="PS01036">
    <property type="entry name" value="HSP70_3"/>
    <property type="match status" value="3"/>
</dbReference>
<keyword evidence="5" id="KW-0175">Coiled coil</keyword>
<dbReference type="GO" id="GO:0140662">
    <property type="term" value="F:ATP-dependent protein folding chaperone"/>
    <property type="evidence" value="ECO:0007669"/>
    <property type="project" value="InterPro"/>
</dbReference>
<dbReference type="PROSITE" id="PS00329">
    <property type="entry name" value="HSP70_2"/>
    <property type="match status" value="3"/>
</dbReference>
<dbReference type="FunFam" id="3.30.420.40:FF:000004">
    <property type="entry name" value="Molecular chaperone DnaK"/>
    <property type="match status" value="1"/>
</dbReference>
<dbReference type="Gene3D" id="3.30.30.30">
    <property type="match status" value="3"/>
</dbReference>
<dbReference type="InterPro" id="IPR043129">
    <property type="entry name" value="ATPase_NBD"/>
</dbReference>
<evidence type="ECO:0000256" key="5">
    <source>
        <dbReference type="SAM" id="Coils"/>
    </source>
</evidence>
<dbReference type="InterPro" id="IPR013126">
    <property type="entry name" value="Hsp_70_fam"/>
</dbReference>
<dbReference type="InterPro" id="IPR029047">
    <property type="entry name" value="HSP70_peptide-bd_sf"/>
</dbReference>
<dbReference type="InterPro" id="IPR018181">
    <property type="entry name" value="Heat_shock_70_CS"/>
</dbReference>
<dbReference type="GO" id="GO:0005788">
    <property type="term" value="C:endoplasmic reticulum lumen"/>
    <property type="evidence" value="ECO:0007669"/>
    <property type="project" value="UniProtKB-SubCell"/>
</dbReference>
<evidence type="ECO:0000313" key="8">
    <source>
        <dbReference type="Proteomes" id="UP001341281"/>
    </source>
</evidence>
<proteinExistence type="inferred from homology"/>
<dbReference type="PANTHER" id="PTHR19375">
    <property type="entry name" value="HEAT SHOCK PROTEIN 70KDA"/>
    <property type="match status" value="1"/>
</dbReference>
<evidence type="ECO:0000313" key="7">
    <source>
        <dbReference type="EMBL" id="WVZ56462.1"/>
    </source>
</evidence>
<dbReference type="FunFam" id="3.30.30.30:FF:000005">
    <property type="entry name" value="Heat shock protein ssb1"/>
    <property type="match status" value="3"/>
</dbReference>
<feature type="region of interest" description="Disordered" evidence="6">
    <location>
        <begin position="26"/>
        <end position="45"/>
    </location>
</feature>
<sequence>MGTMNAATVTTTRAAWRRVQAGVDGAATRGSASSAADLGTSPSGAARRRRKKALLADVEDDADLFNKCIKALEQCLSDAKMDRSNVHDVVLVGGSTRIPKVQSMLREFFCGKELCRSINPDEAVAYGAAIQAFILSGETDDGRLVDMLLREVTPLSLGKSVVIPRNTPIPTKKTTGIQTFYDNQTSVLFPVYEGESASTKYNHLLGKFTVSGVPPAPKGVEKFDVTFDIDVNGVLNVSAEHRTTGQKNNITITNHSGCLRKEEIERMVVKVIANDQGNRLTPSCVAFKDVERLVGEAALNPTNTIFEMVASNSKGGGPAIGIDLGTTYSCVAIWRRDRGEVIANVQGNRLTPSCVAFTDEEMFVGEAAVNQADSNPTNTVSEVKRLIGRQFSDKSVQEDIELWPFKVVAGREDRAMIAVQYKGKEKQFMPEEISAMVLSKMKETAEVFLDTTVKNAVITVPVYFNNSQREATMDAGAIAGLNVMKIINEPTAAAIACGLDIMPASSKGRTVLVFDLGGGTFDVSLLNIDPGSDIGMGLFEVKAVAGDTHLGGADFDNEMVKFCLRDFIRKHRKTSIRNDQRALRRLKTACERAKRLLSSTTETTIEVDSLHDGINFCISISRSRFEELNKDLFSGFMETLKKCLLDAKVDKSSVHDVVLVGGSTRIPKVQSMLRDFFDGKELCSSINPDEAVAYGAAIQASVLRGETRDGMAGDMLLLDVTPLSLGICTKDDFTDYIMSVVIPRNTPIPTKMVKGFTPTSTSEFNNRTHDRTHKCSCKLQTLLASALTAEMAASKGDGPAIGIDLGTTYSCVAVWRHDRGEVIANDQGNRLTPSCVAFKDAEMLIGEAGVNQVALNPTNTIFEVKRLIGRRFSDKSVQDDIKLWPFKVIVGRDNQPMIAVQFEGKERQFMPEEISSMVLTKMRETAEVYLGKKIKNAVITVPVYFNNSQRQATIDAGAIAGLNVIRIINEPTAAALAYGLEKMPASNQRRNVLVFDLGGGTFDVSLLNIDPGIDMGKGVFEVKAIAGDTHLGGADFDNEMVNYCLQEFMRKHMKMDIKNNQKALRRLRTACERAKRMLSNTTQTTIEVDSLYEGIDFCTNITRSRFEELNKDLFSKCMKALEKCLHDAKMDRSSIHDVVLVGRSTRIPKVQNMLRDFFNGKELCRSINPDEAVAYGAAIEAFILSGDTNNDGRLLDMLLRDVTPLSLGFEVAIPRLGMGPTIYDVMEMVIPRNTAIPVKKMKGCSTLVDNQLSILFKVYEGESASTKDNNLLGEFWLTGIPPAPGGVPCIDVTFDIDTNGILNVSAKDRTTGQTNNITITSHSGRLGKEEIKCMALEAESLWLGMYSRLIPNDQGNRLTPPCVAFADDNAGRLVGDAAVNQAASKHTNTIFGECPCTHCAAAHAYVKRLIGRRFSSPSVQGDVKLWPFKVTAGRDDRPMISVQYDGEEKQFAPEEISAMVLSKMKETADAYLATDVKNAVITVPVYFNDSQRQATMDAGTIAGLNVMSIINEPAAAAIAYGLDKISSSDEERTVLIFDLGGGTLDVSILKIDPGADMDMSVFKVKATAGDAHLGGTDFDSQMVKHFVREFIKRYKKLDIRSDKRALRRLRTACERAKRTLSYSVHAAIEIDSLHGGIDFAATITRARFEEINKDLFSKCIGVVQKCLRDAEMDKTSIQDVVLVGGSSRIPKVQDLLQEFFDGKEVCKSIDLDESVSCGAAIQAAILCGHDNLQDVLLVDVTPLSLGVRTIGGAMSLVVPRNTTIPTKKEKVFTTCCDNQRSVLIQVYQGESMSTDDNNLLGEFSLNGIERAPRGVPKIKVTFDIDANGIMDVSAEDKATWKKNKITVTYDTGRLSTEEIERMIQEAEEYRTAITY</sequence>
<feature type="coiled-coil region" evidence="5">
    <location>
        <begin position="1057"/>
        <end position="1084"/>
    </location>
</feature>
<reference evidence="7 8" key="1">
    <citation type="submission" date="2024-02" db="EMBL/GenBank/DDBJ databases">
        <title>High-quality chromosome-scale genome assembly of Pensacola bahiagrass (Paspalum notatum Flugge var. saurae).</title>
        <authorList>
            <person name="Vega J.M."/>
            <person name="Podio M."/>
            <person name="Orjuela J."/>
            <person name="Siena L.A."/>
            <person name="Pessino S.C."/>
            <person name="Combes M.C."/>
            <person name="Mariac C."/>
            <person name="Albertini E."/>
            <person name="Pupilli F."/>
            <person name="Ortiz J.P.A."/>
            <person name="Leblanc O."/>
        </authorList>
    </citation>
    <scope>NUCLEOTIDE SEQUENCE [LARGE SCALE GENOMIC DNA]</scope>
    <source>
        <strain evidence="7">R1</strain>
        <tissue evidence="7">Leaf</tissue>
    </source>
</reference>
<dbReference type="SUPFAM" id="SSF53067">
    <property type="entry name" value="Actin-like ATPase domain"/>
    <property type="match status" value="7"/>
</dbReference>
<dbReference type="Gene3D" id="3.30.420.40">
    <property type="match status" value="8"/>
</dbReference>
<dbReference type="FunFam" id="3.30.420.40:FF:000026">
    <property type="entry name" value="Heat shock protein 70"/>
    <property type="match status" value="2"/>
</dbReference>
<dbReference type="Gene3D" id="3.90.640.10">
    <property type="entry name" value="Actin, Chain A, domain 4"/>
    <property type="match status" value="3"/>
</dbReference>
<keyword evidence="4" id="KW-0067">ATP-binding</keyword>
<gene>
    <name evidence="7" type="ORF">U9M48_006988</name>
</gene>
<dbReference type="GO" id="GO:0005524">
    <property type="term" value="F:ATP binding"/>
    <property type="evidence" value="ECO:0007669"/>
    <property type="project" value="UniProtKB-KW"/>
</dbReference>
<dbReference type="EMBL" id="CP144746">
    <property type="protein sequence ID" value="WVZ56462.1"/>
    <property type="molecule type" value="Genomic_DNA"/>
</dbReference>
<dbReference type="Proteomes" id="UP001341281">
    <property type="component" value="Chromosome 02"/>
</dbReference>
<keyword evidence="3" id="KW-0547">Nucleotide-binding</keyword>
<dbReference type="FunFam" id="3.90.640.10:FF:000002">
    <property type="entry name" value="Heat shock 70 kDa"/>
    <property type="match status" value="3"/>
</dbReference>